<gene>
    <name evidence="1" type="ORF">MNBD_ACTINO01-2168</name>
</gene>
<evidence type="ECO:0008006" key="2">
    <source>
        <dbReference type="Google" id="ProtNLM"/>
    </source>
</evidence>
<dbReference type="Pfam" id="PF05768">
    <property type="entry name" value="Glrx-like"/>
    <property type="match status" value="1"/>
</dbReference>
<accession>A0A3B0SE63</accession>
<sequence>MRVIVYTRRGCPLCDKGIARAYSVFGEDQVTLVDVDLDLRLLERYTDRVPVIESEDGAVIDEGLIREEALRAFLARST</sequence>
<proteinExistence type="predicted"/>
<dbReference type="EMBL" id="UOEI01000399">
    <property type="protein sequence ID" value="VAW04531.1"/>
    <property type="molecule type" value="Genomic_DNA"/>
</dbReference>
<dbReference type="AlphaFoldDB" id="A0A3B0SE63"/>
<protein>
    <recommendedName>
        <fullName evidence="2">Glutaredoxin family protein</fullName>
    </recommendedName>
</protein>
<name>A0A3B0SE63_9ZZZZ</name>
<evidence type="ECO:0000313" key="1">
    <source>
        <dbReference type="EMBL" id="VAW04531.1"/>
    </source>
</evidence>
<dbReference type="SUPFAM" id="SSF52833">
    <property type="entry name" value="Thioredoxin-like"/>
    <property type="match status" value="1"/>
</dbReference>
<dbReference type="InterPro" id="IPR036249">
    <property type="entry name" value="Thioredoxin-like_sf"/>
</dbReference>
<reference evidence="1" key="1">
    <citation type="submission" date="2018-06" db="EMBL/GenBank/DDBJ databases">
        <authorList>
            <person name="Zhirakovskaya E."/>
        </authorList>
    </citation>
    <scope>NUCLEOTIDE SEQUENCE</scope>
</reference>
<dbReference type="Gene3D" id="3.40.30.10">
    <property type="entry name" value="Glutaredoxin"/>
    <property type="match status" value="1"/>
</dbReference>
<organism evidence="1">
    <name type="scientific">hydrothermal vent metagenome</name>
    <dbReference type="NCBI Taxonomy" id="652676"/>
    <lineage>
        <taxon>unclassified sequences</taxon>
        <taxon>metagenomes</taxon>
        <taxon>ecological metagenomes</taxon>
    </lineage>
</organism>
<dbReference type="InterPro" id="IPR008554">
    <property type="entry name" value="Glutaredoxin-like"/>
</dbReference>